<protein>
    <submittedName>
        <fullName evidence="8">Type II secretion system F family protein</fullName>
    </submittedName>
</protein>
<dbReference type="InterPro" id="IPR042094">
    <property type="entry name" value="T2SS_GspF_sf"/>
</dbReference>
<evidence type="ECO:0000259" key="7">
    <source>
        <dbReference type="Pfam" id="PF00482"/>
    </source>
</evidence>
<feature type="transmembrane region" description="Helical" evidence="6">
    <location>
        <begin position="220"/>
        <end position="242"/>
    </location>
</feature>
<dbReference type="EMBL" id="JAVAMP010000002">
    <property type="protein sequence ID" value="MDP5274096.1"/>
    <property type="molecule type" value="Genomic_DNA"/>
</dbReference>
<accession>A0ABT9IXM0</accession>
<organism evidence="8 9">
    <name type="scientific">Chengkuizengella axinellae</name>
    <dbReference type="NCBI Taxonomy" id="3064388"/>
    <lineage>
        <taxon>Bacteria</taxon>
        <taxon>Bacillati</taxon>
        <taxon>Bacillota</taxon>
        <taxon>Bacilli</taxon>
        <taxon>Bacillales</taxon>
        <taxon>Paenibacillaceae</taxon>
        <taxon>Chengkuizengella</taxon>
    </lineage>
</organism>
<keyword evidence="9" id="KW-1185">Reference proteome</keyword>
<reference evidence="8 9" key="1">
    <citation type="submission" date="2023-08" db="EMBL/GenBank/DDBJ databases">
        <authorList>
            <person name="Park J.-S."/>
        </authorList>
    </citation>
    <scope>NUCLEOTIDE SEQUENCE [LARGE SCALE GENOMIC DNA]</scope>
    <source>
        <strain evidence="8 9">2205SS18-9</strain>
    </source>
</reference>
<sequence>MIDYNSYSLTKKQYILVLLCGGCLFFLIGYIFFMNVYLSILLSIFTFFIPKFRARKLRDKRKQELVLQFKQALVSLSSSLSSGRSMERALEYTLEDLRKVYSNENTYIVQEFKIMNAQIKNGVSVENVFQNFRQRAGIEEITSFVEVFKICKRSGGNLVEVIRTTTNMISDKIEISQEIQVLISNKKFETRILNIIPFIFIAVLRYSSPEYMSPLYHGKGLFIMFIALSLLILSFVISQWLMNIQV</sequence>
<dbReference type="Pfam" id="PF00482">
    <property type="entry name" value="T2SSF"/>
    <property type="match status" value="1"/>
</dbReference>
<keyword evidence="5 6" id="KW-0472">Membrane</keyword>
<feature type="domain" description="Type II secretion system protein GspF" evidence="7">
    <location>
        <begin position="75"/>
        <end position="204"/>
    </location>
</feature>
<gene>
    <name evidence="8" type="ORF">Q5Y73_08260</name>
</gene>
<dbReference type="Proteomes" id="UP001231941">
    <property type="component" value="Unassembled WGS sequence"/>
</dbReference>
<keyword evidence="4 6" id="KW-1133">Transmembrane helix</keyword>
<evidence type="ECO:0000256" key="1">
    <source>
        <dbReference type="ARBA" id="ARBA00004651"/>
    </source>
</evidence>
<comment type="caution">
    <text evidence="8">The sequence shown here is derived from an EMBL/GenBank/DDBJ whole genome shotgun (WGS) entry which is preliminary data.</text>
</comment>
<evidence type="ECO:0000256" key="6">
    <source>
        <dbReference type="SAM" id="Phobius"/>
    </source>
</evidence>
<feature type="transmembrane region" description="Helical" evidence="6">
    <location>
        <begin position="192"/>
        <end position="208"/>
    </location>
</feature>
<dbReference type="PANTHER" id="PTHR35007">
    <property type="entry name" value="INTEGRAL MEMBRANE PROTEIN-RELATED"/>
    <property type="match status" value="1"/>
</dbReference>
<evidence type="ECO:0000256" key="5">
    <source>
        <dbReference type="ARBA" id="ARBA00023136"/>
    </source>
</evidence>
<evidence type="ECO:0000313" key="9">
    <source>
        <dbReference type="Proteomes" id="UP001231941"/>
    </source>
</evidence>
<proteinExistence type="predicted"/>
<evidence type="ECO:0000256" key="3">
    <source>
        <dbReference type="ARBA" id="ARBA00022692"/>
    </source>
</evidence>
<dbReference type="Gene3D" id="1.20.81.30">
    <property type="entry name" value="Type II secretion system (T2SS), domain F"/>
    <property type="match status" value="1"/>
</dbReference>
<evidence type="ECO:0000256" key="2">
    <source>
        <dbReference type="ARBA" id="ARBA00022475"/>
    </source>
</evidence>
<feature type="transmembrane region" description="Helical" evidence="6">
    <location>
        <begin position="15"/>
        <end position="48"/>
    </location>
</feature>
<keyword evidence="2" id="KW-1003">Cell membrane</keyword>
<keyword evidence="3 6" id="KW-0812">Transmembrane</keyword>
<dbReference type="InterPro" id="IPR018076">
    <property type="entry name" value="T2SS_GspF_dom"/>
</dbReference>
<dbReference type="PANTHER" id="PTHR35007:SF1">
    <property type="entry name" value="PILUS ASSEMBLY PROTEIN"/>
    <property type="match status" value="1"/>
</dbReference>
<evidence type="ECO:0000256" key="4">
    <source>
        <dbReference type="ARBA" id="ARBA00022989"/>
    </source>
</evidence>
<dbReference type="RefSeq" id="WP_305991386.1">
    <property type="nucleotide sequence ID" value="NZ_JAVAMP010000002.1"/>
</dbReference>
<comment type="subcellular location">
    <subcellularLocation>
        <location evidence="1">Cell membrane</location>
        <topology evidence="1">Multi-pass membrane protein</topology>
    </subcellularLocation>
</comment>
<name>A0ABT9IXM0_9BACL</name>
<evidence type="ECO:0000313" key="8">
    <source>
        <dbReference type="EMBL" id="MDP5274096.1"/>
    </source>
</evidence>